<organism evidence="2 3">
    <name type="scientific">Streptomyces achromogenes</name>
    <dbReference type="NCBI Taxonomy" id="67255"/>
    <lineage>
        <taxon>Bacteria</taxon>
        <taxon>Bacillati</taxon>
        <taxon>Actinomycetota</taxon>
        <taxon>Actinomycetes</taxon>
        <taxon>Kitasatosporales</taxon>
        <taxon>Streptomycetaceae</taxon>
        <taxon>Streptomyces</taxon>
    </lineage>
</organism>
<accession>A0ABZ1KJE0</accession>
<keyword evidence="2" id="KW-0489">Methyltransferase</keyword>
<keyword evidence="3" id="KW-1185">Reference proteome</keyword>
<sequence>MELRKAGRAGIAGTDDDAYREALDVFLSRTDEKVTTHAYLRRVVDRLPARRTFLDIGAAQGTTTRYLAPYFERVVCVEPSEPMRRALARACPRAEVVAEPVGEARVDARADLALLSHVLYHIPRAQWAATTARVMEWVAPGGVLVVLLQDPDNACMRMVRHFTGRRFDVRELVGELATLPPGLVGRTELDAVPARYHGRDLEETLRVADFLLSVPGAPPPAREAVEAYVRRHFDNEDGTYTIRHDQHVLRIERPAS</sequence>
<gene>
    <name evidence="2" type="ORF">OG350_02890</name>
</gene>
<dbReference type="Proteomes" id="UP001622557">
    <property type="component" value="Chromosome"/>
</dbReference>
<proteinExistence type="predicted"/>
<evidence type="ECO:0000256" key="1">
    <source>
        <dbReference type="ARBA" id="ARBA00022679"/>
    </source>
</evidence>
<dbReference type="GO" id="GO:0008168">
    <property type="term" value="F:methyltransferase activity"/>
    <property type="evidence" value="ECO:0007669"/>
    <property type="project" value="UniProtKB-KW"/>
</dbReference>
<keyword evidence="1" id="KW-0808">Transferase</keyword>
<dbReference type="Pfam" id="PF13489">
    <property type="entry name" value="Methyltransf_23"/>
    <property type="match status" value="1"/>
</dbReference>
<evidence type="ECO:0000313" key="3">
    <source>
        <dbReference type="Proteomes" id="UP001622557"/>
    </source>
</evidence>
<dbReference type="SUPFAM" id="SSF53335">
    <property type="entry name" value="S-adenosyl-L-methionine-dependent methyltransferases"/>
    <property type="match status" value="1"/>
</dbReference>
<dbReference type="RefSeq" id="WP_405445107.1">
    <property type="nucleotide sequence ID" value="NZ_CP108164.1"/>
</dbReference>
<evidence type="ECO:0000313" key="2">
    <source>
        <dbReference type="EMBL" id="WTQ79312.1"/>
    </source>
</evidence>
<dbReference type="CDD" id="cd02440">
    <property type="entry name" value="AdoMet_MTases"/>
    <property type="match status" value="1"/>
</dbReference>
<dbReference type="PANTHER" id="PTHR43861">
    <property type="entry name" value="TRANS-ACONITATE 2-METHYLTRANSFERASE-RELATED"/>
    <property type="match status" value="1"/>
</dbReference>
<dbReference type="EMBL" id="CP108164">
    <property type="protein sequence ID" value="WTQ79312.1"/>
    <property type="molecule type" value="Genomic_DNA"/>
</dbReference>
<dbReference type="GO" id="GO:0032259">
    <property type="term" value="P:methylation"/>
    <property type="evidence" value="ECO:0007669"/>
    <property type="project" value="UniProtKB-KW"/>
</dbReference>
<dbReference type="InterPro" id="IPR029063">
    <property type="entry name" value="SAM-dependent_MTases_sf"/>
</dbReference>
<dbReference type="PANTHER" id="PTHR43861:SF3">
    <property type="entry name" value="PUTATIVE (AFU_ORTHOLOGUE AFUA_2G14390)-RELATED"/>
    <property type="match status" value="1"/>
</dbReference>
<dbReference type="GeneID" id="97279336"/>
<reference evidence="2 3" key="1">
    <citation type="submission" date="2022-10" db="EMBL/GenBank/DDBJ databases">
        <title>The complete genomes of actinobacterial strains from the NBC collection.</title>
        <authorList>
            <person name="Joergensen T.S."/>
            <person name="Alvarez Arevalo M."/>
            <person name="Sterndorff E.B."/>
            <person name="Faurdal D."/>
            <person name="Vuksanovic O."/>
            <person name="Mourched A.-S."/>
            <person name="Charusanti P."/>
            <person name="Shaw S."/>
            <person name="Blin K."/>
            <person name="Weber T."/>
        </authorList>
    </citation>
    <scope>NUCLEOTIDE SEQUENCE [LARGE SCALE GENOMIC DNA]</scope>
    <source>
        <strain evidence="2 3">NBC_00156</strain>
    </source>
</reference>
<name>A0ABZ1KJE0_STRAH</name>
<dbReference type="Gene3D" id="3.40.50.150">
    <property type="entry name" value="Vaccinia Virus protein VP39"/>
    <property type="match status" value="1"/>
</dbReference>
<protein>
    <submittedName>
        <fullName evidence="2">Class I SAM-dependent methyltransferase</fullName>
    </submittedName>
</protein>